<feature type="coiled-coil region" evidence="1">
    <location>
        <begin position="1054"/>
        <end position="1081"/>
    </location>
</feature>
<reference evidence="3" key="1">
    <citation type="submission" date="2020-07" db="EMBL/GenBank/DDBJ databases">
        <title>Draft Genome Sequence of a Deep-Sea Yeast, Naganishia (Cryptococcus) liquefaciens strain N6.</title>
        <authorList>
            <person name="Han Y.W."/>
            <person name="Kajitani R."/>
            <person name="Morimoto H."/>
            <person name="Parhat M."/>
            <person name="Tsubouchi H."/>
            <person name="Bakenova O."/>
            <person name="Ogata M."/>
            <person name="Argunhan B."/>
            <person name="Aoki R."/>
            <person name="Kajiwara S."/>
            <person name="Itoh T."/>
            <person name="Iwasaki H."/>
        </authorList>
    </citation>
    <scope>NUCLEOTIDE SEQUENCE</scope>
    <source>
        <strain evidence="3">N6</strain>
    </source>
</reference>
<dbReference type="OrthoDB" id="10255344at2759"/>
<feature type="compositionally biased region" description="Polar residues" evidence="2">
    <location>
        <begin position="1821"/>
        <end position="1830"/>
    </location>
</feature>
<evidence type="ECO:0000256" key="1">
    <source>
        <dbReference type="SAM" id="Coils"/>
    </source>
</evidence>
<keyword evidence="1" id="KW-0175">Coiled coil</keyword>
<protein>
    <submittedName>
        <fullName evidence="3">Uncharacterized protein</fullName>
    </submittedName>
</protein>
<feature type="coiled-coil region" evidence="1">
    <location>
        <begin position="1124"/>
        <end position="1169"/>
    </location>
</feature>
<dbReference type="PANTHER" id="PTHR43941">
    <property type="entry name" value="STRUCTURAL MAINTENANCE OF CHROMOSOMES PROTEIN 2"/>
    <property type="match status" value="1"/>
</dbReference>
<accession>A0A8H3TY76</accession>
<feature type="region of interest" description="Disordered" evidence="2">
    <location>
        <begin position="201"/>
        <end position="235"/>
    </location>
</feature>
<comment type="caution">
    <text evidence="3">The sequence shown here is derived from an EMBL/GenBank/DDBJ whole genome shotgun (WGS) entry which is preliminary data.</text>
</comment>
<feature type="region of interest" description="Disordered" evidence="2">
    <location>
        <begin position="1641"/>
        <end position="1661"/>
    </location>
</feature>
<gene>
    <name evidence="3" type="ORF">NliqN6_5650</name>
</gene>
<dbReference type="Proteomes" id="UP000620104">
    <property type="component" value="Unassembled WGS sequence"/>
</dbReference>
<feature type="coiled-coil region" evidence="1">
    <location>
        <begin position="460"/>
        <end position="501"/>
    </location>
</feature>
<evidence type="ECO:0000313" key="4">
    <source>
        <dbReference type="Proteomes" id="UP000620104"/>
    </source>
</evidence>
<feature type="coiled-coil region" evidence="1">
    <location>
        <begin position="261"/>
        <end position="434"/>
    </location>
</feature>
<feature type="compositionally biased region" description="Polar residues" evidence="2">
    <location>
        <begin position="1641"/>
        <end position="1654"/>
    </location>
</feature>
<keyword evidence="4" id="KW-1185">Reference proteome</keyword>
<feature type="region of interest" description="Disordered" evidence="2">
    <location>
        <begin position="438"/>
        <end position="460"/>
    </location>
</feature>
<feature type="coiled-coil region" evidence="1">
    <location>
        <begin position="533"/>
        <end position="1021"/>
    </location>
</feature>
<name>A0A8H3TY76_9TREE</name>
<feature type="region of interest" description="Disordered" evidence="2">
    <location>
        <begin position="1821"/>
        <end position="1847"/>
    </location>
</feature>
<feature type="region of interest" description="Disordered" evidence="2">
    <location>
        <begin position="1740"/>
        <end position="1785"/>
    </location>
</feature>
<sequence length="1888" mass="212908">MAFFGADGLDHQIKHMKTLLAQKDSQLSTLINEQHKKQELFDENKRAKDDALYRVQFEADRAEKAEKALALKSTELATTLIKLSNAESTINASNERAKKDQKDLERLQYELDSRQHGSSSAQSRVQEAHTVLQSKIKSLESQVQRLEAEKESLQAEMSFADRNAAFRGHVAGGEEEKHTVGALERLVADLRQENIKLIEENKKNNDNLAQSSPIKASHRVEVSKRRRRSLSFNGDSRVQQLQDEVETLKDQLSRGADYAEVDKLKENLANIKKKALKLENEKMALERSTNKAIEEMRNQLEANNEELDFLRHNGGNQSTEELEKLKKTALRERAELEARIASLTKELFGKTESLARMEKRVEAMEEELRQAHDALTVAKEAETKAIESLEETAERAARAGPAAQESIDRAQEQINKLEAELSVATRRLEVVSDDLAQAKAGGPVEKPANTTSEAPASSSVAHFEKTIRQLQREISALMREKAALQANLQENDDLLAEKDEEIFRLKASIPMPPSPRGDRQGDASGYTDTSPALELKKVEIDTLRKEKAELEEKLLQQVAQSAKLSERVNVLQRELESLKTENVQLDHSRGQSERELQRFQQQLERKDEQLRASASDLSDKEEQVLALKDVSNRLSLAEGEKSSLQVTIQELQQRLTSLAQTEEQLQEVRDQLRIGSKAPEEMKAIAARCAELEAETHRLGQTIKDLEAETFVAQQGKQEALDEVSRLESSIKALEEQLVHDEEVYEKIVDGLKEEKANLEIGLTRASDEQASLRTQLQEVQDVLANRSTVTEAGERDVALLQSQSREAELDATIKQLQDEIENNNAVARIAREAVEAEAEKLKGERDRLQEAHESFVETVASLQFTMVDLERRLEQAALDAAEAHDLAQRLKSVEAKLAEVTDTEWKRTCDLDQQLAKLKELEREIEDQMRMLDFAELEYEILLESSQSQEKSYGTIIQDLQDRVTAISAKADEERKAMASSSEQTKSDMLADRDRLLADLSALKTSLQESREDKQASEERTAKLRSILNDREKEVQRLKLSMTKSEDPTEAVVLKLREEVNDLEARIDRRNRQIALEQEKARRLDLNLQLAQDTVEEQDAALQASRKTAADAVDQIGLLQVQVEALESAKSELVVTVERLSADACRQREEFELSNRHLQEELWQATENQNQLVLQVLLHRSHYSVVTRTAFNNSQELSRELSRASARIGELHAMQQERETQQAAKLLSQADLLGMTQGLNAELQDQVDALRVVLMRTSDFRQRAMDSSNKYRYEASEAAAKHAEQSDALRKTIEELRDRLRDLNCQIIDLRGAKETAVREIETLRSVASQSREELDQAIERLKEKEIALQTMQTFGRDQVGILDDELDKFKAESMDLRRQVECLTAELREAEERYEVDHKAMQGSEAVLVLAKEAAEAEIARRAAEHDQLQKEKDKIQAELISAELALSRLQELVAAAESSQQEGLQQERQKREEAVMKLASASSQVSQLRESLENAQSQNRHLEQHLAAAQEALETAEIQKAQIQRDVKTADEQRVQLESRLAGLEDNLSILQKSKAALSTELEAADARSKIKEAEVVALQAALDDQRKSTGNACEAASSSEKALTEFKQEIEQERHHNQTRIHQLEAAVAELEDANQSLTSRTAETENTMSKQHETSRLLEKSRDTISALNVERERLVIQISELADEKNDLNARLESMNNEMEEHMENVREAQKAKTSAQRKLEKLERKYKALISSTPINPPVTEPSAIAPSRATPLSQQSREIPLDDRPISGRKRTREPNQTAAITAPSPVFAPSPFERARSPIKSLPGGRTAFTPNRTPNRQMLHSTDENKLGGKPSVFTPKMRILSDPAPYTKTTPSTLGEEKLATLRTKLADMRTLNIQSS</sequence>
<dbReference type="EMBL" id="BLZA01000040">
    <property type="protein sequence ID" value="GHJ89248.1"/>
    <property type="molecule type" value="Genomic_DNA"/>
</dbReference>
<proteinExistence type="predicted"/>
<organism evidence="3 4">
    <name type="scientific">Naganishia liquefaciens</name>
    <dbReference type="NCBI Taxonomy" id="104408"/>
    <lineage>
        <taxon>Eukaryota</taxon>
        <taxon>Fungi</taxon>
        <taxon>Dikarya</taxon>
        <taxon>Basidiomycota</taxon>
        <taxon>Agaricomycotina</taxon>
        <taxon>Tremellomycetes</taxon>
        <taxon>Filobasidiales</taxon>
        <taxon>Filobasidiaceae</taxon>
        <taxon>Naganishia</taxon>
    </lineage>
</organism>
<feature type="compositionally biased region" description="Polar residues" evidence="2">
    <location>
        <begin position="448"/>
        <end position="460"/>
    </location>
</feature>
<evidence type="ECO:0000313" key="3">
    <source>
        <dbReference type="EMBL" id="GHJ89248.1"/>
    </source>
</evidence>
<evidence type="ECO:0000256" key="2">
    <source>
        <dbReference type="SAM" id="MobiDB-lite"/>
    </source>
</evidence>
<feature type="coiled-coil region" evidence="1">
    <location>
        <begin position="1280"/>
        <end position="1571"/>
    </location>
</feature>
<feature type="region of interest" description="Disordered" evidence="2">
    <location>
        <begin position="508"/>
        <end position="530"/>
    </location>
</feature>